<organism evidence="3 4">
    <name type="scientific">Nannochloropsis salina CCMP1776</name>
    <dbReference type="NCBI Taxonomy" id="1027361"/>
    <lineage>
        <taxon>Eukaryota</taxon>
        <taxon>Sar</taxon>
        <taxon>Stramenopiles</taxon>
        <taxon>Ochrophyta</taxon>
        <taxon>Eustigmatophyceae</taxon>
        <taxon>Eustigmatales</taxon>
        <taxon>Monodopsidaceae</taxon>
        <taxon>Microchloropsis</taxon>
        <taxon>Microchloropsis salina</taxon>
    </lineage>
</organism>
<dbReference type="EMBL" id="SDOX01000126">
    <property type="protein sequence ID" value="TFJ81506.1"/>
    <property type="molecule type" value="Genomic_DNA"/>
</dbReference>
<dbReference type="Gene3D" id="1.10.1200.10">
    <property type="entry name" value="ACP-like"/>
    <property type="match status" value="1"/>
</dbReference>
<dbReference type="AlphaFoldDB" id="A0A4D9CRS0"/>
<dbReference type="SUPFAM" id="SSF47336">
    <property type="entry name" value="ACP-like"/>
    <property type="match status" value="1"/>
</dbReference>
<feature type="domain" description="Carrier" evidence="2">
    <location>
        <begin position="37"/>
        <end position="119"/>
    </location>
</feature>
<dbReference type="InterPro" id="IPR009081">
    <property type="entry name" value="PP-bd_ACP"/>
</dbReference>
<dbReference type="OrthoDB" id="10304317at2759"/>
<evidence type="ECO:0000313" key="3">
    <source>
        <dbReference type="EMBL" id="TFJ81506.1"/>
    </source>
</evidence>
<evidence type="ECO:0000256" key="1">
    <source>
        <dbReference type="SAM" id="SignalP"/>
    </source>
</evidence>
<gene>
    <name evidence="3" type="ORF">NSK_007177</name>
</gene>
<keyword evidence="1" id="KW-0732">Signal</keyword>
<sequence length="120" mass="13246">MRVLAFLALLAAPAVAFVPRMPAPVRARTGLTLRFSGEYSEKVRAIVLENMGDDAKVQDYLKANGDESAEFAAMGFDSLDLVEFSMAVQKEFDLPDLNEEDFANLKTIKDVVTMVEANKK</sequence>
<evidence type="ECO:0000259" key="2">
    <source>
        <dbReference type="PROSITE" id="PS50075"/>
    </source>
</evidence>
<evidence type="ECO:0000313" key="4">
    <source>
        <dbReference type="Proteomes" id="UP000355283"/>
    </source>
</evidence>
<dbReference type="PROSITE" id="PS50075">
    <property type="entry name" value="CARRIER"/>
    <property type="match status" value="1"/>
</dbReference>
<dbReference type="Pfam" id="PF00550">
    <property type="entry name" value="PP-binding"/>
    <property type="match status" value="1"/>
</dbReference>
<accession>A0A4D9CRS0</accession>
<keyword evidence="4" id="KW-1185">Reference proteome</keyword>
<proteinExistence type="predicted"/>
<feature type="chain" id="PRO_5020023570" description="Carrier domain-containing protein" evidence="1">
    <location>
        <begin position="17"/>
        <end position="120"/>
    </location>
</feature>
<comment type="caution">
    <text evidence="3">The sequence shown here is derived from an EMBL/GenBank/DDBJ whole genome shotgun (WGS) entry which is preliminary data.</text>
</comment>
<name>A0A4D9CRS0_9STRA</name>
<dbReference type="Proteomes" id="UP000355283">
    <property type="component" value="Unassembled WGS sequence"/>
</dbReference>
<reference evidence="3 4" key="1">
    <citation type="submission" date="2019-01" db="EMBL/GenBank/DDBJ databases">
        <title>Nuclear Genome Assembly of the Microalgal Biofuel strain Nannochloropsis salina CCMP1776.</title>
        <authorList>
            <person name="Hovde B."/>
        </authorList>
    </citation>
    <scope>NUCLEOTIDE SEQUENCE [LARGE SCALE GENOMIC DNA]</scope>
    <source>
        <strain evidence="3 4">CCMP1776</strain>
    </source>
</reference>
<feature type="signal peptide" evidence="1">
    <location>
        <begin position="1"/>
        <end position="16"/>
    </location>
</feature>
<protein>
    <recommendedName>
        <fullName evidence="2">Carrier domain-containing protein</fullName>
    </recommendedName>
</protein>
<dbReference type="InterPro" id="IPR036736">
    <property type="entry name" value="ACP-like_sf"/>
</dbReference>